<dbReference type="SMART" id="SM00974">
    <property type="entry name" value="T5orf172"/>
    <property type="match status" value="1"/>
</dbReference>
<evidence type="ECO:0000259" key="1">
    <source>
        <dbReference type="SMART" id="SM00974"/>
    </source>
</evidence>
<organism evidence="2">
    <name type="scientific">Siphoviridae sp. ctK6H9</name>
    <dbReference type="NCBI Taxonomy" id="2825436"/>
    <lineage>
        <taxon>Viruses</taxon>
        <taxon>Duplodnaviria</taxon>
        <taxon>Heunggongvirae</taxon>
        <taxon>Uroviricota</taxon>
        <taxon>Caudoviricetes</taxon>
    </lineage>
</organism>
<dbReference type="Pfam" id="PF13455">
    <property type="entry name" value="MUG113"/>
    <property type="match status" value="1"/>
</dbReference>
<feature type="domain" description="Bacteriophage T5 Orf172 DNA-binding" evidence="1">
    <location>
        <begin position="11"/>
        <end position="87"/>
    </location>
</feature>
<dbReference type="EMBL" id="BK015611">
    <property type="protein sequence ID" value="DAE15713.1"/>
    <property type="molecule type" value="Genomic_DNA"/>
</dbReference>
<proteinExistence type="predicted"/>
<protein>
    <recommendedName>
        <fullName evidence="1">Bacteriophage T5 Orf172 DNA-binding domain-containing protein</fullName>
    </recommendedName>
</protein>
<dbReference type="InterPro" id="IPR018306">
    <property type="entry name" value="Phage_T5_Orf172_DNA-bd"/>
</dbReference>
<evidence type="ECO:0000313" key="2">
    <source>
        <dbReference type="EMBL" id="DAE15713.1"/>
    </source>
</evidence>
<sequence length="216" mass="24466">MKIGYVYLLEDLERGLVKIGKTRKPKQRLSTLRTSSGVKGGREFITDRINGYGSLEKRMHMHFKDQRTQGEWFNVSFNDALDILSASVPDAISDREYEDLKAECRLLSKQNADKMFKRLHTDRPKADPLHSLRLTITHLREISRYAAINADIYGALSDRSHDFRKMAESFAAASKSCGVTTEAFNSILDEIEDAIANISEDDANFLGSVLNKMTSR</sequence>
<reference evidence="2" key="1">
    <citation type="journal article" date="2021" name="Proc. Natl. Acad. Sci. U.S.A.">
        <title>A Catalog of Tens of Thousands of Viruses from Human Metagenomes Reveals Hidden Associations with Chronic Diseases.</title>
        <authorList>
            <person name="Tisza M.J."/>
            <person name="Buck C.B."/>
        </authorList>
    </citation>
    <scope>NUCLEOTIDE SEQUENCE</scope>
    <source>
        <strain evidence="2">CtK6H9</strain>
    </source>
</reference>
<accession>A0A8S5QA89</accession>
<name>A0A8S5QA89_9CAUD</name>